<name>A0A448X0W8_9PLAT</name>
<sequence length="75" mass="8597">MQDLASYWIIFGMTSPFFHRPQFPFGEDECNQRHRLGSDEIGRRLEPNILLMHPSADPSQSPFVFSDGPVTFCGH</sequence>
<comment type="caution">
    <text evidence="1">The sequence shown here is derived from an EMBL/GenBank/DDBJ whole genome shotgun (WGS) entry which is preliminary data.</text>
</comment>
<accession>A0A448X0W8</accession>
<dbReference type="AlphaFoldDB" id="A0A448X0W8"/>
<evidence type="ECO:0000313" key="2">
    <source>
        <dbReference type="Proteomes" id="UP000784294"/>
    </source>
</evidence>
<organism evidence="1 2">
    <name type="scientific">Protopolystoma xenopodis</name>
    <dbReference type="NCBI Taxonomy" id="117903"/>
    <lineage>
        <taxon>Eukaryota</taxon>
        <taxon>Metazoa</taxon>
        <taxon>Spiralia</taxon>
        <taxon>Lophotrochozoa</taxon>
        <taxon>Platyhelminthes</taxon>
        <taxon>Monogenea</taxon>
        <taxon>Polyopisthocotylea</taxon>
        <taxon>Polystomatidea</taxon>
        <taxon>Polystomatidae</taxon>
        <taxon>Protopolystoma</taxon>
    </lineage>
</organism>
<proteinExistence type="predicted"/>
<gene>
    <name evidence="1" type="ORF">PXEA_LOCUS18503</name>
</gene>
<evidence type="ECO:0000313" key="1">
    <source>
        <dbReference type="EMBL" id="VEL25063.1"/>
    </source>
</evidence>
<dbReference type="Proteomes" id="UP000784294">
    <property type="component" value="Unassembled WGS sequence"/>
</dbReference>
<reference evidence="1" key="1">
    <citation type="submission" date="2018-11" db="EMBL/GenBank/DDBJ databases">
        <authorList>
            <consortium name="Pathogen Informatics"/>
        </authorList>
    </citation>
    <scope>NUCLEOTIDE SEQUENCE</scope>
</reference>
<protein>
    <submittedName>
        <fullName evidence="1">Uncharacterized protein</fullName>
    </submittedName>
</protein>
<dbReference type="EMBL" id="CAAALY010071426">
    <property type="protein sequence ID" value="VEL25063.1"/>
    <property type="molecule type" value="Genomic_DNA"/>
</dbReference>
<keyword evidence="2" id="KW-1185">Reference proteome</keyword>